<feature type="chain" id="PRO_5026661693" description="Proteinase inhibitor I42 chagasin domain-containing protein" evidence="1">
    <location>
        <begin position="20"/>
        <end position="149"/>
    </location>
</feature>
<gene>
    <name evidence="2" type="ORF">GCL60_09155</name>
</gene>
<reference evidence="2 3" key="1">
    <citation type="submission" date="2019-10" db="EMBL/GenBank/DDBJ databases">
        <title>New species of Slilvanegrellaceae.</title>
        <authorList>
            <person name="Pitt A."/>
            <person name="Hahn M.W."/>
        </authorList>
    </citation>
    <scope>NUCLEOTIDE SEQUENCE [LARGE SCALE GENOMIC DNA]</scope>
    <source>
        <strain evidence="2 3">SP-Ram-0.45-NSY-1</strain>
    </source>
</reference>
<accession>A0A6N6VY40</accession>
<protein>
    <recommendedName>
        <fullName evidence="4">Proteinase inhibitor I42 chagasin domain-containing protein</fullName>
    </recommendedName>
</protein>
<feature type="signal peptide" evidence="1">
    <location>
        <begin position="1"/>
        <end position="19"/>
    </location>
</feature>
<name>A0A6N6VY40_9BACT</name>
<sequence>MKRILSIATLCLATPFILAGCSSSSKTYVLPNEDDYQGYDIIDGVDKDTVSVKVDKDDKIAVVIRDISTTSYNYLEPRYMNSMVKFDGKGSCCKPTSITMGASGNLVYKFSFIGKGNTVIKIIARHKGKLITANSFDDDKEFSINVNID</sequence>
<dbReference type="OrthoDB" id="5295507at2"/>
<evidence type="ECO:0000256" key="1">
    <source>
        <dbReference type="SAM" id="SignalP"/>
    </source>
</evidence>
<comment type="caution">
    <text evidence="2">The sequence shown here is derived from an EMBL/GenBank/DDBJ whole genome shotgun (WGS) entry which is preliminary data.</text>
</comment>
<dbReference type="AlphaFoldDB" id="A0A6N6VY40"/>
<keyword evidence="1" id="KW-0732">Signal</keyword>
<evidence type="ECO:0000313" key="3">
    <source>
        <dbReference type="Proteomes" id="UP000437748"/>
    </source>
</evidence>
<dbReference type="Proteomes" id="UP000437748">
    <property type="component" value="Unassembled WGS sequence"/>
</dbReference>
<proteinExistence type="predicted"/>
<dbReference type="PROSITE" id="PS51257">
    <property type="entry name" value="PROKAR_LIPOPROTEIN"/>
    <property type="match status" value="1"/>
</dbReference>
<keyword evidence="3" id="KW-1185">Reference proteome</keyword>
<organism evidence="2 3">
    <name type="scientific">Silvanigrella paludirubra</name>
    <dbReference type="NCBI Taxonomy" id="2499159"/>
    <lineage>
        <taxon>Bacteria</taxon>
        <taxon>Pseudomonadati</taxon>
        <taxon>Bdellovibrionota</taxon>
        <taxon>Oligoflexia</taxon>
        <taxon>Silvanigrellales</taxon>
        <taxon>Silvanigrellaceae</taxon>
        <taxon>Silvanigrella</taxon>
    </lineage>
</organism>
<dbReference type="EMBL" id="WFLM01000003">
    <property type="protein sequence ID" value="KAB8039015.1"/>
    <property type="molecule type" value="Genomic_DNA"/>
</dbReference>
<evidence type="ECO:0000313" key="2">
    <source>
        <dbReference type="EMBL" id="KAB8039015.1"/>
    </source>
</evidence>
<dbReference type="RefSeq" id="WP_153420413.1">
    <property type="nucleotide sequence ID" value="NZ_WFLM01000003.1"/>
</dbReference>
<evidence type="ECO:0008006" key="4">
    <source>
        <dbReference type="Google" id="ProtNLM"/>
    </source>
</evidence>